<evidence type="ECO:0000313" key="3">
    <source>
        <dbReference type="EMBL" id="CAL96500.1"/>
    </source>
</evidence>
<dbReference type="SUPFAM" id="SSF49879">
    <property type="entry name" value="SMAD/FHA domain"/>
    <property type="match status" value="1"/>
</dbReference>
<feature type="compositionally biased region" description="Low complexity" evidence="1">
    <location>
        <begin position="334"/>
        <end position="348"/>
    </location>
</feature>
<feature type="compositionally biased region" description="Pro residues" evidence="1">
    <location>
        <begin position="168"/>
        <end position="177"/>
    </location>
</feature>
<dbReference type="eggNOG" id="COG3456">
    <property type="taxonomic scope" value="Bacteria"/>
</dbReference>
<dbReference type="InterPro" id="IPR000253">
    <property type="entry name" value="FHA_dom"/>
</dbReference>
<keyword evidence="4" id="KW-1185">Reference proteome</keyword>
<dbReference type="EMBL" id="AM406670">
    <property type="protein sequence ID" value="CAL96500.1"/>
    <property type="molecule type" value="Genomic_DNA"/>
</dbReference>
<dbReference type="InterPro" id="IPR008984">
    <property type="entry name" value="SMAD_FHA_dom_sf"/>
</dbReference>
<evidence type="ECO:0000313" key="4">
    <source>
        <dbReference type="Proteomes" id="UP000002588"/>
    </source>
</evidence>
<evidence type="ECO:0000256" key="1">
    <source>
        <dbReference type="SAM" id="MobiDB-lite"/>
    </source>
</evidence>
<dbReference type="SMART" id="SM00240">
    <property type="entry name" value="FHA"/>
    <property type="match status" value="1"/>
</dbReference>
<feature type="compositionally biased region" description="Low complexity" evidence="1">
    <location>
        <begin position="178"/>
        <end position="194"/>
    </location>
</feature>
<dbReference type="InterPro" id="IPR046883">
    <property type="entry name" value="T6SS_FHA_C"/>
</dbReference>
<feature type="domain" description="FHA" evidence="2">
    <location>
        <begin position="27"/>
        <end position="77"/>
    </location>
</feature>
<feature type="region of interest" description="Disordered" evidence="1">
    <location>
        <begin position="239"/>
        <end position="398"/>
    </location>
</feature>
<protein>
    <submittedName>
        <fullName evidence="3">Hypothetical regulatory protein</fullName>
    </submittedName>
</protein>
<feature type="region of interest" description="Disordered" evidence="1">
    <location>
        <begin position="164"/>
        <end position="213"/>
    </location>
</feature>
<accession>A1KCE4</accession>
<organism evidence="3 4">
    <name type="scientific">Azoarcus sp. (strain BH72)</name>
    <dbReference type="NCBI Taxonomy" id="418699"/>
    <lineage>
        <taxon>Bacteria</taxon>
        <taxon>Pseudomonadati</taxon>
        <taxon>Pseudomonadota</taxon>
        <taxon>Betaproteobacteria</taxon>
        <taxon>Rhodocyclales</taxon>
        <taxon>Zoogloeaceae</taxon>
        <taxon>Azoarcus</taxon>
    </lineage>
</organism>
<proteinExistence type="predicted"/>
<dbReference type="PROSITE" id="PS50006">
    <property type="entry name" value="FHA_DOMAIN"/>
    <property type="match status" value="1"/>
</dbReference>
<gene>
    <name evidence="3" type="ordered locus">azo3884</name>
</gene>
<dbReference type="Gene3D" id="2.60.200.20">
    <property type="match status" value="1"/>
</dbReference>
<name>A1KCE4_AZOSB</name>
<dbReference type="CDD" id="cd00060">
    <property type="entry name" value="FHA"/>
    <property type="match status" value="1"/>
</dbReference>
<dbReference type="Pfam" id="PF00498">
    <property type="entry name" value="FHA"/>
    <property type="match status" value="1"/>
</dbReference>
<dbReference type="NCBIfam" id="TIGR03354">
    <property type="entry name" value="VI_FHA"/>
    <property type="match status" value="1"/>
</dbReference>
<evidence type="ECO:0000259" key="2">
    <source>
        <dbReference type="PROSITE" id="PS50006"/>
    </source>
</evidence>
<dbReference type="KEGG" id="azo:azo3884"/>
<feature type="compositionally biased region" description="Pro residues" evidence="1">
    <location>
        <begin position="381"/>
        <end position="395"/>
    </location>
</feature>
<dbReference type="InterPro" id="IPR017735">
    <property type="entry name" value="T6SS_FHA"/>
</dbReference>
<dbReference type="Proteomes" id="UP000002588">
    <property type="component" value="Chromosome"/>
</dbReference>
<reference evidence="3 4" key="1">
    <citation type="journal article" date="2006" name="Nat. Biotechnol.">
        <title>Complete genome of the mutualistic, N2-fixing grass endophyte Azoarcus sp. strain BH72.</title>
        <authorList>
            <person name="Krause A."/>
            <person name="Ramakumar A."/>
            <person name="Bartels D."/>
            <person name="Battistoni F."/>
            <person name="Bekel T."/>
            <person name="Boch J."/>
            <person name="Boehm M."/>
            <person name="Friedrich F."/>
            <person name="Hurek T."/>
            <person name="Krause L."/>
            <person name="Linke B."/>
            <person name="McHardy A.C."/>
            <person name="Sarkar A."/>
            <person name="Schneiker S."/>
            <person name="Syed A.A."/>
            <person name="Thauer R."/>
            <person name="Vorhoelter F.-J."/>
            <person name="Weidner S."/>
            <person name="Puehler A."/>
            <person name="Reinhold-Hurek B."/>
            <person name="Kaiser O."/>
            <person name="Goesmann A."/>
        </authorList>
    </citation>
    <scope>NUCLEOTIDE SEQUENCE [LARGE SCALE GENOMIC DNA]</scope>
    <source>
        <strain evidence="3 4">BH72</strain>
    </source>
</reference>
<dbReference type="AlphaFoldDB" id="A1KCE4"/>
<feature type="compositionally biased region" description="Low complexity" evidence="1">
    <location>
        <begin position="307"/>
        <end position="324"/>
    </location>
</feature>
<dbReference type="Pfam" id="PF20232">
    <property type="entry name" value="T6SS_FHA_C"/>
    <property type="match status" value="1"/>
</dbReference>
<dbReference type="STRING" id="62928.azo3884"/>
<sequence>MLRISVIQVNGFPPATPLAGEFDERGGTIGRDDSNALTLPDPGRHISRMQAQVQYDGSRYVLTDHGGNPTHLNGRPLGKGASATLRDGDEIGIADYTLRVEIVRTVSGFGNETLPNIEQRGDPLGLDLDLALPPDLPAGLGAPAAAAPPPRAAALDDDPFAVFAAATPTPPAPPAAAPPAASVSDDPFAAFAPARPAPPPAPASSRAGDPLGIGALAQPAEASSLDALFGLDGASTGGDPFAGSPLGNPAHAPAPFDGGGEDPLALLGGMAATPSSAPVRNDSPLLNDAFAPPRLIDDSPPRPLAPAPASAAAPAPQRSPAAPQGGVVSWASTPAAPAAPAAPAVPAAGDDGREAPTRIVPAFPPPEAPRANVGIERAPLTPAPAPAPSPVPPASAPAAAAQPAAASAGSSADADALLAAFARGIGLPRLAPAGGLTPELMEHIGRMLREAVQGTVELLVARAATKREVRADVTMIVSKNNNPLKFSPDVDFALMQLLLPQGSGFMKPDEAMQDAYDDLRAHQLGFMAGMRAALASILGRFTPAELEARLTTKSFLDNVLPANRKAKLWDLYEQRYGDISREAEDDFHSLFGREFLKAYEAQIDQLQRERG</sequence>
<dbReference type="RefSeq" id="WP_011767606.1">
    <property type="nucleotide sequence ID" value="NC_008702.1"/>
</dbReference>
<dbReference type="HOGENOM" id="CLU_023667_1_0_4"/>
<dbReference type="eggNOG" id="COG1716">
    <property type="taxonomic scope" value="Bacteria"/>
</dbReference>